<reference evidence="2" key="1">
    <citation type="journal article" date="2015" name="Nature">
        <title>Complex archaea that bridge the gap between prokaryotes and eukaryotes.</title>
        <authorList>
            <person name="Spang A."/>
            <person name="Saw J.H."/>
            <person name="Jorgensen S.L."/>
            <person name="Zaremba-Niedzwiedzka K."/>
            <person name="Martijn J."/>
            <person name="Lind A.E."/>
            <person name="van Eijk R."/>
            <person name="Schleper C."/>
            <person name="Guy L."/>
            <person name="Ettema T.J."/>
        </authorList>
    </citation>
    <scope>NUCLEOTIDE SEQUENCE</scope>
</reference>
<organism evidence="2">
    <name type="scientific">marine sediment metagenome</name>
    <dbReference type="NCBI Taxonomy" id="412755"/>
    <lineage>
        <taxon>unclassified sequences</taxon>
        <taxon>metagenomes</taxon>
        <taxon>ecological metagenomes</taxon>
    </lineage>
</organism>
<dbReference type="EMBL" id="LAZR01057716">
    <property type="protein sequence ID" value="KKK71478.1"/>
    <property type="molecule type" value="Genomic_DNA"/>
</dbReference>
<dbReference type="AlphaFoldDB" id="A0A0F8XRA7"/>
<dbReference type="NCBIfam" id="TIGR00079">
    <property type="entry name" value="pept_deformyl"/>
    <property type="match status" value="1"/>
</dbReference>
<dbReference type="CDD" id="cd00487">
    <property type="entry name" value="Pep_deformylase"/>
    <property type="match status" value="1"/>
</dbReference>
<evidence type="ECO:0008006" key="3">
    <source>
        <dbReference type="Google" id="ProtNLM"/>
    </source>
</evidence>
<dbReference type="PANTHER" id="PTHR10458">
    <property type="entry name" value="PEPTIDE DEFORMYLASE"/>
    <property type="match status" value="1"/>
</dbReference>
<comment type="similarity">
    <text evidence="1">Belongs to the polypeptide deformylase family.</text>
</comment>
<dbReference type="PRINTS" id="PR01576">
    <property type="entry name" value="PDEFORMYLASE"/>
</dbReference>
<accession>A0A0F8XRA7</accession>
<name>A0A0F8XRA7_9ZZZZ</name>
<dbReference type="PANTHER" id="PTHR10458:SF22">
    <property type="entry name" value="PEPTIDE DEFORMYLASE"/>
    <property type="match status" value="1"/>
</dbReference>
<gene>
    <name evidence="2" type="ORF">LCGC14_2913500</name>
</gene>
<evidence type="ECO:0000313" key="2">
    <source>
        <dbReference type="EMBL" id="KKK71478.1"/>
    </source>
</evidence>
<comment type="caution">
    <text evidence="2">The sequence shown here is derived from an EMBL/GenBank/DDBJ whole genome shotgun (WGS) entry which is preliminary data.</text>
</comment>
<dbReference type="NCBIfam" id="NF001159">
    <property type="entry name" value="PRK00150.1-3"/>
    <property type="match status" value="1"/>
</dbReference>
<dbReference type="Gene3D" id="3.90.45.10">
    <property type="entry name" value="Peptide deformylase"/>
    <property type="match status" value="1"/>
</dbReference>
<evidence type="ECO:0000256" key="1">
    <source>
        <dbReference type="ARBA" id="ARBA00010759"/>
    </source>
</evidence>
<sequence>MTVLKLVSLTDPILRRRTRGVPHLLPGHRRLISDMNETLLATEGLGLSANQVGSRHRIALVKLPTWPEPLVFVNPRILTRSGKYQVKEGCLSIPGYFGIVERHEKVTVKLLDLTGHPITMDATGLLAHVLQHEVDHLDGKLYIERLVK</sequence>
<dbReference type="InterPro" id="IPR023635">
    <property type="entry name" value="Peptide_deformylase"/>
</dbReference>
<dbReference type="SUPFAM" id="SSF56420">
    <property type="entry name" value="Peptide deformylase"/>
    <property type="match status" value="1"/>
</dbReference>
<dbReference type="HAMAP" id="MF_00163">
    <property type="entry name" value="Pep_deformylase"/>
    <property type="match status" value="1"/>
</dbReference>
<dbReference type="Pfam" id="PF01327">
    <property type="entry name" value="Pep_deformylase"/>
    <property type="match status" value="1"/>
</dbReference>
<dbReference type="InterPro" id="IPR036821">
    <property type="entry name" value="Peptide_deformylase_sf"/>
</dbReference>
<protein>
    <recommendedName>
        <fullName evidence="3">Peptide deformylase</fullName>
    </recommendedName>
</protein>
<dbReference type="PIRSF" id="PIRSF004749">
    <property type="entry name" value="Pep_def"/>
    <property type="match status" value="1"/>
</dbReference>
<dbReference type="GO" id="GO:0042586">
    <property type="term" value="F:peptide deformylase activity"/>
    <property type="evidence" value="ECO:0007669"/>
    <property type="project" value="InterPro"/>
</dbReference>
<proteinExistence type="inferred from homology"/>